<dbReference type="Gene3D" id="3.30.160.880">
    <property type="entry name" value="Cell division protein ZapA protomer, N-terminal domain"/>
    <property type="match status" value="1"/>
</dbReference>
<accession>W6M6K5</accession>
<dbReference type="AlphaFoldDB" id="W6M6K5"/>
<evidence type="ECO:0000256" key="9">
    <source>
        <dbReference type="ARBA" id="ARBA00024910"/>
    </source>
</evidence>
<reference evidence="12" key="1">
    <citation type="submission" date="2013-07" db="EMBL/GenBank/DDBJ databases">
        <authorList>
            <person name="McIlroy S."/>
        </authorList>
    </citation>
    <scope>NUCLEOTIDE SEQUENCE [LARGE SCALE GENOMIC DNA]</scope>
    <source>
        <strain evidence="12">Run_A_D11</strain>
    </source>
</reference>
<proteinExistence type="inferred from homology"/>
<dbReference type="STRING" id="1400863.BN873_270045"/>
<keyword evidence="5 12" id="KW-0132">Cell division</keyword>
<dbReference type="InterPro" id="IPR036192">
    <property type="entry name" value="Cell_div_ZapA-like_sf"/>
</dbReference>
<dbReference type="GO" id="GO:0032153">
    <property type="term" value="C:cell division site"/>
    <property type="evidence" value="ECO:0007669"/>
    <property type="project" value="TreeGrafter"/>
</dbReference>
<dbReference type="Proteomes" id="UP000035760">
    <property type="component" value="Unassembled WGS sequence"/>
</dbReference>
<dbReference type="EMBL" id="CBTJ020000033">
    <property type="protein sequence ID" value="CDI02249.1"/>
    <property type="molecule type" value="Genomic_DNA"/>
</dbReference>
<evidence type="ECO:0000256" key="6">
    <source>
        <dbReference type="ARBA" id="ARBA00023054"/>
    </source>
</evidence>
<reference evidence="12" key="2">
    <citation type="submission" date="2014-03" db="EMBL/GenBank/DDBJ databases">
        <title>Candidatus Competibacter-lineage genomes retrieved from metagenomes reveal functional metabolic diversity.</title>
        <authorList>
            <person name="McIlroy S.J."/>
            <person name="Albertsen M."/>
            <person name="Andresen E.K."/>
            <person name="Saunders A.M."/>
            <person name="Kristiansen R."/>
            <person name="Stokholm-Bjerregaard M."/>
            <person name="Nielsen K.L."/>
            <person name="Nielsen P.H."/>
        </authorList>
    </citation>
    <scope>NUCLEOTIDE SEQUENCE</scope>
    <source>
        <strain evidence="12">Run_A_D11</strain>
    </source>
</reference>
<dbReference type="RefSeq" id="WP_053085262.1">
    <property type="nucleotide sequence ID" value="NZ_CBTJ020000033.1"/>
</dbReference>
<keyword evidence="4" id="KW-0963">Cytoplasm</keyword>
<dbReference type="GO" id="GO:0005829">
    <property type="term" value="C:cytosol"/>
    <property type="evidence" value="ECO:0007669"/>
    <property type="project" value="TreeGrafter"/>
</dbReference>
<evidence type="ECO:0000256" key="8">
    <source>
        <dbReference type="ARBA" id="ARBA00023306"/>
    </source>
</evidence>
<evidence type="ECO:0000256" key="5">
    <source>
        <dbReference type="ARBA" id="ARBA00022618"/>
    </source>
</evidence>
<dbReference type="GO" id="GO:0000917">
    <property type="term" value="P:division septum assembly"/>
    <property type="evidence" value="ECO:0007669"/>
    <property type="project" value="UniProtKB-KW"/>
</dbReference>
<evidence type="ECO:0000256" key="2">
    <source>
        <dbReference type="ARBA" id="ARBA00010074"/>
    </source>
</evidence>
<evidence type="ECO:0000256" key="3">
    <source>
        <dbReference type="ARBA" id="ARBA00015195"/>
    </source>
</evidence>
<keyword evidence="6" id="KW-0175">Coiled coil</keyword>
<evidence type="ECO:0000256" key="4">
    <source>
        <dbReference type="ARBA" id="ARBA00022490"/>
    </source>
</evidence>
<dbReference type="Gene3D" id="1.20.5.50">
    <property type="match status" value="1"/>
</dbReference>
<evidence type="ECO:0000256" key="11">
    <source>
        <dbReference type="ARBA" id="ARBA00033158"/>
    </source>
</evidence>
<keyword evidence="8" id="KW-0131">Cell cycle</keyword>
<dbReference type="Pfam" id="PF05164">
    <property type="entry name" value="ZapA"/>
    <property type="match status" value="1"/>
</dbReference>
<keyword evidence="13" id="KW-1185">Reference proteome</keyword>
<dbReference type="InterPro" id="IPR007838">
    <property type="entry name" value="Cell_div_ZapA-like"/>
</dbReference>
<dbReference type="GO" id="GO:0030428">
    <property type="term" value="C:cell septum"/>
    <property type="evidence" value="ECO:0007669"/>
    <property type="project" value="TreeGrafter"/>
</dbReference>
<name>W6M6K5_9GAMM</name>
<gene>
    <name evidence="12" type="ORF">BN873_270045</name>
</gene>
<dbReference type="PANTHER" id="PTHR34981:SF1">
    <property type="entry name" value="CELL DIVISION PROTEIN ZAPA"/>
    <property type="match status" value="1"/>
</dbReference>
<comment type="similarity">
    <text evidence="2">Belongs to the ZapA family. Type 1 subfamily.</text>
</comment>
<dbReference type="PANTHER" id="PTHR34981">
    <property type="entry name" value="CELL DIVISION PROTEIN ZAPA"/>
    <property type="match status" value="1"/>
</dbReference>
<evidence type="ECO:0000313" key="12">
    <source>
        <dbReference type="EMBL" id="CDI02249.1"/>
    </source>
</evidence>
<evidence type="ECO:0000313" key="13">
    <source>
        <dbReference type="Proteomes" id="UP000035760"/>
    </source>
</evidence>
<evidence type="ECO:0000256" key="7">
    <source>
        <dbReference type="ARBA" id="ARBA00023210"/>
    </source>
</evidence>
<comment type="function">
    <text evidence="9">Activator of cell division through the inhibition of FtsZ GTPase activity, therefore promoting FtsZ assembly into bundles of protofilaments necessary for the formation of the division Z ring. It is recruited early at mid-cell but it is not essential for cell division.</text>
</comment>
<comment type="subunit">
    <text evidence="10">Homodimer. Interacts with FtsZ.</text>
</comment>
<dbReference type="SUPFAM" id="SSF102829">
    <property type="entry name" value="Cell division protein ZapA-like"/>
    <property type="match status" value="1"/>
</dbReference>
<dbReference type="InterPro" id="IPR042233">
    <property type="entry name" value="Cell_div_ZapA_N"/>
</dbReference>
<sequence>MSQGTIGVTVHLLGGEYRFACTPAEHEDLLEAGRYLDEKMREVRDRSSKLLSLDAVAVMAAMNLSHELLRQQRQLTETDAVVNHYVEDMAQKIDAILSKSVPDGL</sequence>
<protein>
    <recommendedName>
        <fullName evidence="3">Cell division protein ZapA</fullName>
    </recommendedName>
    <alternativeName>
        <fullName evidence="11">Z ring-associated protein ZapA</fullName>
    </alternativeName>
</protein>
<comment type="subcellular location">
    <subcellularLocation>
        <location evidence="1">Cytoplasm</location>
    </subcellularLocation>
</comment>
<dbReference type="GO" id="GO:0043093">
    <property type="term" value="P:FtsZ-dependent cytokinesis"/>
    <property type="evidence" value="ECO:0007669"/>
    <property type="project" value="TreeGrafter"/>
</dbReference>
<keyword evidence="7" id="KW-0717">Septation</keyword>
<evidence type="ECO:0000256" key="10">
    <source>
        <dbReference type="ARBA" id="ARBA00026068"/>
    </source>
</evidence>
<organism evidence="12 13">
    <name type="scientific">Candidatus Competibacter denitrificans Run_A_D11</name>
    <dbReference type="NCBI Taxonomy" id="1400863"/>
    <lineage>
        <taxon>Bacteria</taxon>
        <taxon>Pseudomonadati</taxon>
        <taxon>Pseudomonadota</taxon>
        <taxon>Gammaproteobacteria</taxon>
        <taxon>Candidatus Competibacteraceae</taxon>
        <taxon>Candidatus Competibacter</taxon>
    </lineage>
</organism>
<dbReference type="GO" id="GO:0000921">
    <property type="term" value="P:septin ring assembly"/>
    <property type="evidence" value="ECO:0007669"/>
    <property type="project" value="TreeGrafter"/>
</dbReference>
<evidence type="ECO:0000256" key="1">
    <source>
        <dbReference type="ARBA" id="ARBA00004496"/>
    </source>
</evidence>
<comment type="caution">
    <text evidence="12">The sequence shown here is derived from an EMBL/GenBank/DDBJ whole genome shotgun (WGS) entry which is preliminary data.</text>
</comment>